<comment type="caution">
    <text evidence="2">The sequence shown here is derived from an EMBL/GenBank/DDBJ whole genome shotgun (WGS) entry which is preliminary data.</text>
</comment>
<dbReference type="InterPro" id="IPR043917">
    <property type="entry name" value="DUF5753"/>
</dbReference>
<dbReference type="Pfam" id="PF13560">
    <property type="entry name" value="HTH_31"/>
    <property type="match status" value="1"/>
</dbReference>
<gene>
    <name evidence="2" type="ORF">UK23_12805</name>
</gene>
<protein>
    <recommendedName>
        <fullName evidence="1">HTH cro/C1-type domain-containing protein</fullName>
    </recommendedName>
</protein>
<dbReference type="Gene3D" id="1.10.260.40">
    <property type="entry name" value="lambda repressor-like DNA-binding domains"/>
    <property type="match status" value="1"/>
</dbReference>
<keyword evidence="3" id="KW-1185">Reference proteome</keyword>
<dbReference type="PATRIC" id="fig|68170.10.peg.2139"/>
<dbReference type="CDD" id="cd00093">
    <property type="entry name" value="HTH_XRE"/>
    <property type="match status" value="1"/>
</dbReference>
<dbReference type="InterPro" id="IPR010982">
    <property type="entry name" value="Lambda_DNA-bd_dom_sf"/>
</dbReference>
<evidence type="ECO:0000313" key="2">
    <source>
        <dbReference type="EMBL" id="KJK49880.1"/>
    </source>
</evidence>
<dbReference type="SUPFAM" id="SSF47413">
    <property type="entry name" value="lambda repressor-like DNA-binding domains"/>
    <property type="match status" value="1"/>
</dbReference>
<proteinExistence type="predicted"/>
<feature type="domain" description="HTH cro/C1-type" evidence="1">
    <location>
        <begin position="24"/>
        <end position="78"/>
    </location>
</feature>
<name>A0A0F0H2Y5_LENAE</name>
<evidence type="ECO:0000259" key="1">
    <source>
        <dbReference type="PROSITE" id="PS50943"/>
    </source>
</evidence>
<dbReference type="PROSITE" id="PS50943">
    <property type="entry name" value="HTH_CROC1"/>
    <property type="match status" value="1"/>
</dbReference>
<organism evidence="2 3">
    <name type="scientific">Lentzea aerocolonigenes</name>
    <name type="common">Lechevalieria aerocolonigenes</name>
    <name type="synonym">Saccharothrix aerocolonigenes</name>
    <dbReference type="NCBI Taxonomy" id="68170"/>
    <lineage>
        <taxon>Bacteria</taxon>
        <taxon>Bacillati</taxon>
        <taxon>Actinomycetota</taxon>
        <taxon>Actinomycetes</taxon>
        <taxon>Pseudonocardiales</taxon>
        <taxon>Pseudonocardiaceae</taxon>
        <taxon>Lentzea</taxon>
    </lineage>
</organism>
<dbReference type="EMBL" id="JYJG01000071">
    <property type="protein sequence ID" value="KJK49880.1"/>
    <property type="molecule type" value="Genomic_DNA"/>
</dbReference>
<dbReference type="InterPro" id="IPR001387">
    <property type="entry name" value="Cro/C1-type_HTH"/>
</dbReference>
<reference evidence="2 3" key="1">
    <citation type="submission" date="2015-02" db="EMBL/GenBank/DDBJ databases">
        <authorList>
            <person name="Ju K.-S."/>
            <person name="Doroghazi J.R."/>
            <person name="Metcalf W."/>
        </authorList>
    </citation>
    <scope>NUCLEOTIDE SEQUENCE [LARGE SCALE GENOMIC DNA]</scope>
    <source>
        <strain evidence="2 3">NRRL B-16140</strain>
    </source>
</reference>
<accession>A0A0F0H2Y5</accession>
<dbReference type="AlphaFoldDB" id="A0A0F0H2Y5"/>
<sequence>MEGGGVLPPKESPVVLQKRLLAELRQTRDGLGLSQQAVADAMDWSVSKLIRIEKGENKISVTDVQALLFHYGVRDDARVADLVGITRAIRQSKSEWMEKYRGSFTEQFAKFLELETSAIRIRQCQLNVIPGLLQIPEYALALVTAYGLSGPRANRSVEIRMHRQAVLDPDGPEIFIILDESVLHRVIGSEDVLREQLRRIKEVAALDNVTIRILPFSAGIHPAMKSSFSILEFSEGEEDFALLLEHPGRDDLMTSGPELKEFLGYFFQVEEFALPAEETPKVIDRRLEELGGL</sequence>
<dbReference type="GO" id="GO:0003677">
    <property type="term" value="F:DNA binding"/>
    <property type="evidence" value="ECO:0007669"/>
    <property type="project" value="InterPro"/>
</dbReference>
<evidence type="ECO:0000313" key="3">
    <source>
        <dbReference type="Proteomes" id="UP000033393"/>
    </source>
</evidence>
<dbReference type="Proteomes" id="UP000033393">
    <property type="component" value="Unassembled WGS sequence"/>
</dbReference>
<dbReference type="SMART" id="SM00530">
    <property type="entry name" value="HTH_XRE"/>
    <property type="match status" value="1"/>
</dbReference>
<dbReference type="Pfam" id="PF19054">
    <property type="entry name" value="DUF5753"/>
    <property type="match status" value="1"/>
</dbReference>